<dbReference type="AlphaFoldDB" id="A0A0C1MYB9"/>
<protein>
    <submittedName>
        <fullName evidence="2">Uncharacterized protein</fullName>
    </submittedName>
</protein>
<feature type="compositionally biased region" description="Basic and acidic residues" evidence="1">
    <location>
        <begin position="199"/>
        <end position="232"/>
    </location>
</feature>
<evidence type="ECO:0000256" key="1">
    <source>
        <dbReference type="SAM" id="MobiDB-lite"/>
    </source>
</evidence>
<comment type="caution">
    <text evidence="2">The sequence shown here is derived from an EMBL/GenBank/DDBJ whole genome shotgun (WGS) entry which is preliminary data.</text>
</comment>
<reference evidence="2 3" key="1">
    <citation type="submission" date="2014-11" db="EMBL/GenBank/DDBJ databases">
        <title>A Rickettsiales Symbiont of Amoebae With Ancient Features.</title>
        <authorList>
            <person name="Schulz F."/>
            <person name="Martijn J."/>
            <person name="Wascher F."/>
            <person name="Kostanjsek R."/>
            <person name="Ettema T.J."/>
            <person name="Horn M."/>
        </authorList>
    </citation>
    <scope>NUCLEOTIDE SEQUENCE [LARGE SCALE GENOMIC DNA]</scope>
    <source>
        <strain evidence="2 3">UWC36</strain>
    </source>
</reference>
<organism evidence="2 3">
    <name type="scientific">Candidatus Jidaibacter acanthamoebae</name>
    <dbReference type="NCBI Taxonomy" id="86105"/>
    <lineage>
        <taxon>Bacteria</taxon>
        <taxon>Pseudomonadati</taxon>
        <taxon>Pseudomonadota</taxon>
        <taxon>Alphaproteobacteria</taxon>
        <taxon>Rickettsiales</taxon>
        <taxon>Candidatus Midichloriaceae</taxon>
        <taxon>Candidatus Jidaibacter</taxon>
    </lineage>
</organism>
<feature type="region of interest" description="Disordered" evidence="1">
    <location>
        <begin position="114"/>
        <end position="232"/>
    </location>
</feature>
<dbReference type="Proteomes" id="UP000031258">
    <property type="component" value="Unassembled WGS sequence"/>
</dbReference>
<keyword evidence="3" id="KW-1185">Reference proteome</keyword>
<evidence type="ECO:0000313" key="3">
    <source>
        <dbReference type="Proteomes" id="UP000031258"/>
    </source>
</evidence>
<sequence>MKIIQKLMESRKISSRTAVEEQIYIGISKRCCLKCEEMIKAINEAAEELKYASIRELIGVRDVHKQVFPAGIPKFVELGDNTLKDEFRRSIREKFLEKIGARDLEEAFTMKRSVTGSQIHRRSSSPAGRYLEVEPPEALTKSYDISSSSSKSTSVLKEEEQGQKDKKRKRVVDSELNDKESKGKEKEAAETEEEGMAMNKEDKKRLKATKEEKQSTWSERFKNHEDGNRRGK</sequence>
<feature type="compositionally biased region" description="Basic and acidic residues" evidence="1">
    <location>
        <begin position="171"/>
        <end position="189"/>
    </location>
</feature>
<feature type="compositionally biased region" description="Low complexity" evidence="1">
    <location>
        <begin position="142"/>
        <end position="154"/>
    </location>
</feature>
<evidence type="ECO:0000313" key="2">
    <source>
        <dbReference type="EMBL" id="KIE04901.1"/>
    </source>
</evidence>
<name>A0A0C1MYB9_9RICK</name>
<dbReference type="EMBL" id="JSWE01000127">
    <property type="protein sequence ID" value="KIE04901.1"/>
    <property type="molecule type" value="Genomic_DNA"/>
</dbReference>
<proteinExistence type="predicted"/>
<gene>
    <name evidence="2" type="ORF">NF27_FB00010</name>
</gene>
<accession>A0A0C1MYB9</accession>